<dbReference type="SUPFAM" id="SSF55008">
    <property type="entry name" value="HMA, heavy metal-associated domain"/>
    <property type="match status" value="1"/>
</dbReference>
<reference evidence="1" key="1">
    <citation type="submission" date="2022-12" db="EMBL/GenBank/DDBJ databases">
        <title>Draft genome assemblies for two species of Escallonia (Escalloniales).</title>
        <authorList>
            <person name="Chanderbali A."/>
            <person name="Dervinis C."/>
            <person name="Anghel I."/>
            <person name="Soltis D."/>
            <person name="Soltis P."/>
            <person name="Zapata F."/>
        </authorList>
    </citation>
    <scope>NUCLEOTIDE SEQUENCE</scope>
    <source>
        <strain evidence="1">UCBG92.1500</strain>
        <tissue evidence="1">Leaf</tissue>
    </source>
</reference>
<feature type="non-terminal residue" evidence="1">
    <location>
        <position position="1"/>
    </location>
</feature>
<organism evidence="1 2">
    <name type="scientific">Escallonia rubra</name>
    <dbReference type="NCBI Taxonomy" id="112253"/>
    <lineage>
        <taxon>Eukaryota</taxon>
        <taxon>Viridiplantae</taxon>
        <taxon>Streptophyta</taxon>
        <taxon>Embryophyta</taxon>
        <taxon>Tracheophyta</taxon>
        <taxon>Spermatophyta</taxon>
        <taxon>Magnoliopsida</taxon>
        <taxon>eudicotyledons</taxon>
        <taxon>Gunneridae</taxon>
        <taxon>Pentapetalae</taxon>
        <taxon>asterids</taxon>
        <taxon>campanulids</taxon>
        <taxon>Escalloniales</taxon>
        <taxon>Escalloniaceae</taxon>
        <taxon>Escallonia</taxon>
    </lineage>
</organism>
<dbReference type="EMBL" id="JAVXUO010000177">
    <property type="protein sequence ID" value="KAK2994738.1"/>
    <property type="molecule type" value="Genomic_DNA"/>
</dbReference>
<feature type="non-terminal residue" evidence="1">
    <location>
        <position position="107"/>
    </location>
</feature>
<comment type="caution">
    <text evidence="1">The sequence shown here is derived from an EMBL/GenBank/DDBJ whole genome shotgun (WGS) entry which is preliminary data.</text>
</comment>
<evidence type="ECO:0000313" key="2">
    <source>
        <dbReference type="Proteomes" id="UP001187471"/>
    </source>
</evidence>
<dbReference type="PANTHER" id="PTHR47005:SF5">
    <property type="entry name" value="HEAVY METAL TRANSPORT_DETOXIFICATION SUPERFAMILY PROTEIN"/>
    <property type="match status" value="1"/>
</dbReference>
<evidence type="ECO:0000313" key="1">
    <source>
        <dbReference type="EMBL" id="KAK2994738.1"/>
    </source>
</evidence>
<protein>
    <submittedName>
        <fullName evidence="1">Uncharacterized protein</fullName>
    </submittedName>
</protein>
<sequence length="107" mass="11790">VTTMVLKVDLQCSCCYKEIKKILCKFPQIKDQVYDEKKNTVTIKVVCCSPEKFRDKLCCKGRKIIKSIEIVKPPPPPPPPPPLPPPPPPPPPCSGGCCGTRGCYVNP</sequence>
<dbReference type="AlphaFoldDB" id="A0AA88UUY6"/>
<dbReference type="Gene3D" id="3.30.70.100">
    <property type="match status" value="1"/>
</dbReference>
<accession>A0AA88UUY6</accession>
<dbReference type="GO" id="GO:0046872">
    <property type="term" value="F:metal ion binding"/>
    <property type="evidence" value="ECO:0007669"/>
    <property type="project" value="InterPro"/>
</dbReference>
<name>A0AA88UUY6_9ASTE</name>
<dbReference type="InterPro" id="IPR036163">
    <property type="entry name" value="HMA_dom_sf"/>
</dbReference>
<proteinExistence type="predicted"/>
<dbReference type="Proteomes" id="UP001187471">
    <property type="component" value="Unassembled WGS sequence"/>
</dbReference>
<dbReference type="PANTHER" id="PTHR47005">
    <property type="entry name" value="HEAVY METAL TRANSPORT/DETOXIFICATION SUPERFAMILY PROTEIN"/>
    <property type="match status" value="1"/>
</dbReference>
<keyword evidence="2" id="KW-1185">Reference proteome</keyword>
<gene>
    <name evidence="1" type="ORF">RJ640_000139</name>
</gene>